<dbReference type="EMBL" id="PRDM01000001">
    <property type="protein sequence ID" value="MBE8723531.1"/>
    <property type="molecule type" value="Genomic_DNA"/>
</dbReference>
<comment type="caution">
    <text evidence="1">The sequence shown here is derived from an EMBL/GenBank/DDBJ whole genome shotgun (WGS) entry which is preliminary data.</text>
</comment>
<dbReference type="InterPro" id="IPR025591">
    <property type="entry name" value="RloB"/>
</dbReference>
<evidence type="ECO:0000313" key="1">
    <source>
        <dbReference type="EMBL" id="MBE8723531.1"/>
    </source>
</evidence>
<organism evidence="1 2">
    <name type="scientific">Flavobacterium hungaricum</name>
    <dbReference type="NCBI Taxonomy" id="2082725"/>
    <lineage>
        <taxon>Bacteria</taxon>
        <taxon>Pseudomonadati</taxon>
        <taxon>Bacteroidota</taxon>
        <taxon>Flavobacteriia</taxon>
        <taxon>Flavobacteriales</taxon>
        <taxon>Flavobacteriaceae</taxon>
        <taxon>Flavobacterium</taxon>
    </lineage>
</organism>
<accession>A0ABR9TE03</accession>
<sequence>MRKRKINRSILIVCEGTKTEYDYFQYIGEKISIPRGVWDTVEVSTNVTIPKDIPIPAQTSLAKRKKKSFINPNKRKISDQNVLLKLCSYLYGEKEGFEKYENVKAVPLRFVALAQMLEEEQRIYEELWAVYDKDDHPFHKEASEKALELTNDKVVNIGFSSRSFEHWIILHFEKNKKEFLVTDCKDEKDEPLGCNKDIGCKGQTCLCGYIRTNTPLVNYSKSNSPKDFEDMMNVLMKPANLRKAISNAEWLREEIRNSEESNKPIYELNPFTDIDYLVKKLID</sequence>
<proteinExistence type="predicted"/>
<name>A0ABR9TE03_9FLAO</name>
<protein>
    <submittedName>
        <fullName evidence="1">RloB domain-containing protein</fullName>
    </submittedName>
</protein>
<dbReference type="RefSeq" id="WP_193844592.1">
    <property type="nucleotide sequence ID" value="NZ_PRDM01000001.1"/>
</dbReference>
<keyword evidence="2" id="KW-1185">Reference proteome</keyword>
<evidence type="ECO:0000313" key="2">
    <source>
        <dbReference type="Proteomes" id="UP000640614"/>
    </source>
</evidence>
<dbReference type="Proteomes" id="UP000640614">
    <property type="component" value="Unassembled WGS sequence"/>
</dbReference>
<gene>
    <name evidence="1" type="ORF">C4F50_01130</name>
</gene>
<reference evidence="1 2" key="1">
    <citation type="submission" date="2018-07" db="EMBL/GenBank/DDBJ databases">
        <title>Genome assembly of strain KB82.</title>
        <authorList>
            <person name="Kukolya J."/>
            <person name="Horvath B."/>
            <person name="Nagy I."/>
            <person name="Toth A."/>
        </authorList>
    </citation>
    <scope>NUCLEOTIDE SEQUENCE [LARGE SCALE GENOMIC DNA]</scope>
    <source>
        <strain evidence="1 2">Kb82</strain>
    </source>
</reference>
<dbReference type="Pfam" id="PF13707">
    <property type="entry name" value="RloB"/>
    <property type="match status" value="1"/>
</dbReference>